<comment type="similarity">
    <text evidence="2">Belongs to the class-I pyridoxal-phosphate-dependent aminotransferase family.</text>
</comment>
<dbReference type="RefSeq" id="WP_149891128.1">
    <property type="nucleotide sequence ID" value="NZ_JBHUFA010000001.1"/>
</dbReference>
<evidence type="ECO:0000256" key="7">
    <source>
        <dbReference type="ARBA" id="ARBA00049185"/>
    </source>
</evidence>
<reference evidence="10" key="1">
    <citation type="journal article" date="2019" name="Int. J. Syst. Evol. Microbiol.">
        <title>The Global Catalogue of Microorganisms (GCM) 10K type strain sequencing project: providing services to taxonomists for standard genome sequencing and annotation.</title>
        <authorList>
            <consortium name="The Broad Institute Genomics Platform"/>
            <consortium name="The Broad Institute Genome Sequencing Center for Infectious Disease"/>
            <person name="Wu L."/>
            <person name="Ma J."/>
        </authorList>
    </citation>
    <scope>NUCLEOTIDE SEQUENCE [LARGE SCALE GENOMIC DNA]</scope>
    <source>
        <strain evidence="10">JCM 3369</strain>
    </source>
</reference>
<dbReference type="InterPro" id="IPR004839">
    <property type="entry name" value="Aminotransferase_I/II_large"/>
</dbReference>
<dbReference type="InterPro" id="IPR015422">
    <property type="entry name" value="PyrdxlP-dep_Trfase_small"/>
</dbReference>
<evidence type="ECO:0000313" key="10">
    <source>
        <dbReference type="Proteomes" id="UP001597327"/>
    </source>
</evidence>
<dbReference type="Gene3D" id="3.40.640.10">
    <property type="entry name" value="Type I PLP-dependent aspartate aminotransferase-like (Major domain)"/>
    <property type="match status" value="1"/>
</dbReference>
<comment type="caution">
    <text evidence="9">The sequence shown here is derived from an EMBL/GenBank/DDBJ whole genome shotgun (WGS) entry which is preliminary data.</text>
</comment>
<dbReference type="Gene3D" id="3.90.1150.10">
    <property type="entry name" value="Aspartate Aminotransferase, domain 1"/>
    <property type="match status" value="1"/>
</dbReference>
<dbReference type="EC" id="2.6.1.1" evidence="3"/>
<evidence type="ECO:0000256" key="3">
    <source>
        <dbReference type="ARBA" id="ARBA00012753"/>
    </source>
</evidence>
<dbReference type="NCBIfam" id="NF004770">
    <property type="entry name" value="PRK06108.1"/>
    <property type="match status" value="1"/>
</dbReference>
<evidence type="ECO:0000256" key="4">
    <source>
        <dbReference type="ARBA" id="ARBA00022576"/>
    </source>
</evidence>
<evidence type="ECO:0000256" key="1">
    <source>
        <dbReference type="ARBA" id="ARBA00001933"/>
    </source>
</evidence>
<evidence type="ECO:0000256" key="5">
    <source>
        <dbReference type="ARBA" id="ARBA00022679"/>
    </source>
</evidence>
<evidence type="ECO:0000256" key="6">
    <source>
        <dbReference type="ARBA" id="ARBA00022898"/>
    </source>
</evidence>
<keyword evidence="4 9" id="KW-0032">Aminotransferase</keyword>
<comment type="cofactor">
    <cofactor evidence="1">
        <name>pyridoxal 5'-phosphate</name>
        <dbReference type="ChEBI" id="CHEBI:597326"/>
    </cofactor>
</comment>
<gene>
    <name evidence="9" type="ORF">ACFSC7_06175</name>
</gene>
<dbReference type="InterPro" id="IPR015421">
    <property type="entry name" value="PyrdxlP-dep_Trfase_major"/>
</dbReference>
<dbReference type="InterPro" id="IPR015424">
    <property type="entry name" value="PyrdxlP-dep_Trfase"/>
</dbReference>
<protein>
    <recommendedName>
        <fullName evidence="3">aspartate transaminase</fullName>
        <ecNumber evidence="3">2.6.1.1</ecNumber>
    </recommendedName>
</protein>
<dbReference type="PANTHER" id="PTHR46383:SF1">
    <property type="entry name" value="ASPARTATE AMINOTRANSFERASE"/>
    <property type="match status" value="1"/>
</dbReference>
<dbReference type="Pfam" id="PF00155">
    <property type="entry name" value="Aminotran_1_2"/>
    <property type="match status" value="1"/>
</dbReference>
<evidence type="ECO:0000256" key="2">
    <source>
        <dbReference type="ARBA" id="ARBA00007441"/>
    </source>
</evidence>
<accession>A0ABW4JTA9</accession>
<keyword evidence="10" id="KW-1185">Reference proteome</keyword>
<comment type="catalytic activity">
    <reaction evidence="7">
        <text>L-aspartate + 2-oxoglutarate = oxaloacetate + L-glutamate</text>
        <dbReference type="Rhea" id="RHEA:21824"/>
        <dbReference type="ChEBI" id="CHEBI:16452"/>
        <dbReference type="ChEBI" id="CHEBI:16810"/>
        <dbReference type="ChEBI" id="CHEBI:29985"/>
        <dbReference type="ChEBI" id="CHEBI:29991"/>
        <dbReference type="EC" id="2.6.1.1"/>
    </reaction>
</comment>
<dbReference type="Proteomes" id="UP001597327">
    <property type="component" value="Unassembled WGS sequence"/>
</dbReference>
<keyword evidence="6" id="KW-0663">Pyridoxal phosphate</keyword>
<feature type="domain" description="Aminotransferase class I/classII large" evidence="8">
    <location>
        <begin position="55"/>
        <end position="398"/>
    </location>
</feature>
<dbReference type="EMBL" id="JBHUFA010000001">
    <property type="protein sequence ID" value="MFD1695095.1"/>
    <property type="molecule type" value="Genomic_DNA"/>
</dbReference>
<keyword evidence="5" id="KW-0808">Transferase</keyword>
<name>A0ABW4JTA9_9HYPH</name>
<organism evidence="9 10">
    <name type="scientific">Roseibium aestuarii</name>
    <dbReference type="NCBI Taxonomy" id="2600299"/>
    <lineage>
        <taxon>Bacteria</taxon>
        <taxon>Pseudomonadati</taxon>
        <taxon>Pseudomonadota</taxon>
        <taxon>Alphaproteobacteria</taxon>
        <taxon>Hyphomicrobiales</taxon>
        <taxon>Stappiaceae</taxon>
        <taxon>Roseibium</taxon>
    </lineage>
</organism>
<dbReference type="CDD" id="cd00609">
    <property type="entry name" value="AAT_like"/>
    <property type="match status" value="1"/>
</dbReference>
<dbReference type="SUPFAM" id="SSF53383">
    <property type="entry name" value="PLP-dependent transferases"/>
    <property type="match status" value="1"/>
</dbReference>
<evidence type="ECO:0000259" key="8">
    <source>
        <dbReference type="Pfam" id="PF00155"/>
    </source>
</evidence>
<evidence type="ECO:0000313" key="9">
    <source>
        <dbReference type="EMBL" id="MFD1695095.1"/>
    </source>
</evidence>
<dbReference type="GO" id="GO:0008483">
    <property type="term" value="F:transaminase activity"/>
    <property type="evidence" value="ECO:0007669"/>
    <property type="project" value="UniProtKB-KW"/>
</dbReference>
<dbReference type="InterPro" id="IPR050596">
    <property type="entry name" value="AspAT/PAT-like"/>
</dbReference>
<proteinExistence type="inferred from homology"/>
<dbReference type="PANTHER" id="PTHR46383">
    <property type="entry name" value="ASPARTATE AMINOTRANSFERASE"/>
    <property type="match status" value="1"/>
</dbReference>
<sequence length="405" mass="43854">MTISALAAGTSAPSLQPDLLGRLSREARGAPESGIVEVVNAGRERGDLVPLWVGEGDLPTPSFICDAAKASFDRGETFYTYQRGIPELRQALADYHGELYGRPFSAERFFVTGSGMQAIQIAVKCVAGAGDEVIYPSPAWPNLPAAVNLTGALAVPVAMTLSDGRWNLDVDALFAAVTPRTRAIFINSPCNPTGWVAGREILREVLERARALGLWIIADEVYGRFYYGASDKAPSFYDVAEEDDMVLYVNTFSKNWAMTGWRVGWLSAPAALGQTIENLIQFSTSGVAVPTQRAAVTALTHGRDFLDEQIRRAAEGRQILVDAFSASPRIRFSEAEGAFYLFLSVEGQTDSRQFALDLVRETGVGLAPGSAFGETGEGHLRLCYACSPQRLTTGATRLVEWVSRL</sequence>